<feature type="region of interest" description="Disordered" evidence="1">
    <location>
        <begin position="231"/>
        <end position="280"/>
    </location>
</feature>
<gene>
    <name evidence="2" type="ORF">AB8Z38_00330</name>
</gene>
<feature type="region of interest" description="Disordered" evidence="1">
    <location>
        <begin position="149"/>
        <end position="174"/>
    </location>
</feature>
<dbReference type="InterPro" id="IPR010373">
    <property type="entry name" value="DUF968"/>
</dbReference>
<dbReference type="EMBL" id="CP165734">
    <property type="protein sequence ID" value="XDV58062.1"/>
    <property type="molecule type" value="Genomic_DNA"/>
</dbReference>
<protein>
    <submittedName>
        <fullName evidence="2">ERF family protein</fullName>
    </submittedName>
</protein>
<proteinExistence type="predicted"/>
<dbReference type="InterPro" id="IPR007499">
    <property type="entry name" value="ERF_bacteria_virus"/>
</dbReference>
<name>A0AB39XN04_9BRAD</name>
<organism evidence="2">
    <name type="scientific">Bradyrhizobium sp. LLZ17</name>
    <dbReference type="NCBI Taxonomy" id="3239388"/>
    <lineage>
        <taxon>Bacteria</taxon>
        <taxon>Pseudomonadati</taxon>
        <taxon>Pseudomonadota</taxon>
        <taxon>Alphaproteobacteria</taxon>
        <taxon>Hyphomicrobiales</taxon>
        <taxon>Nitrobacteraceae</taxon>
        <taxon>Bradyrhizobium</taxon>
    </lineage>
</organism>
<dbReference type="AlphaFoldDB" id="A0AB39XN04"/>
<dbReference type="RefSeq" id="WP_369722538.1">
    <property type="nucleotide sequence ID" value="NZ_CP165734.1"/>
</dbReference>
<reference evidence="2" key="1">
    <citation type="submission" date="2024-08" db="EMBL/GenBank/DDBJ databases">
        <authorList>
            <person name="Chaddad Z."/>
            <person name="Lamrabet M."/>
            <person name="Bouhnik O."/>
            <person name="Alami S."/>
            <person name="Wipf D."/>
            <person name="Courty P.E."/>
            <person name="Missbah El Idrissi M."/>
        </authorList>
    </citation>
    <scope>NUCLEOTIDE SEQUENCE</scope>
    <source>
        <strain evidence="2">LLZ17</strain>
    </source>
</reference>
<evidence type="ECO:0000313" key="2">
    <source>
        <dbReference type="EMBL" id="XDV58062.1"/>
    </source>
</evidence>
<sequence length="393" mass="42525">MHQSSESIGAIAAALARAQADLMNPEKTLTAVIRSPFPREDDRTFRYASLASGLDMVRKTLSQQEIATIQTTRVEQPAGQIHLTTLLAHASGEWISSDWPVCAAKEVEAPHRMGAALTYARRYALFALVGIAGEDDLDAPDVAAGPLAATEPQAAPGPRGKPPKGVLNRPPVLPPERSAELLERLLGELAAQHDGDALLSWAKVNLPLKNTLQAADARILEAAYQEKLHEPAVPEVNVAEQRSPPPADQAREDQRLSKGVGGADGGSRSETQRVGLAFPKELPRKRSKAHLAFIRSQACLVCKKTPADAHHLKFAQPRTLGRKVSDEFTVPLCRSHHQGLHRNGNEKAWWTNMQISPLPIAKELWEISPVHAAGDASTIDPKAGSPRSEAPRQ</sequence>
<accession>A0AB39XN04</accession>
<dbReference type="Pfam" id="PF04404">
    <property type="entry name" value="ERF"/>
    <property type="match status" value="1"/>
</dbReference>
<dbReference type="Gene3D" id="3.30.40.190">
    <property type="match status" value="1"/>
</dbReference>
<dbReference type="Pfam" id="PF06147">
    <property type="entry name" value="DUF968"/>
    <property type="match status" value="1"/>
</dbReference>
<evidence type="ECO:0000256" key="1">
    <source>
        <dbReference type="SAM" id="MobiDB-lite"/>
    </source>
</evidence>